<sequence length="96" mass="11183">MIVTITCKEYESFKSTIKVYDLLFNKENNTFFMPLCMGDDWMQKVNCPHSLCPTKVSSLSRAMDVEFELYRDVADFGAWLIEANIKVKHGFRTMRG</sequence>
<proteinExistence type="predicted"/>
<comment type="caution">
    <text evidence="1">The sequence shown here is derived from an EMBL/GenBank/DDBJ whole genome shotgun (WGS) entry which is preliminary data.</text>
</comment>
<organism evidence="1 2">
    <name type="scientific">Candidatus Scalindua brodae</name>
    <dbReference type="NCBI Taxonomy" id="237368"/>
    <lineage>
        <taxon>Bacteria</taxon>
        <taxon>Pseudomonadati</taxon>
        <taxon>Planctomycetota</taxon>
        <taxon>Candidatus Brocadiia</taxon>
        <taxon>Candidatus Brocadiales</taxon>
        <taxon>Candidatus Scalinduaceae</taxon>
        <taxon>Candidatus Scalindua</taxon>
    </lineage>
</organism>
<reference evidence="1 2" key="1">
    <citation type="submission" date="2014-10" db="EMBL/GenBank/DDBJ databases">
        <title>Draft genome of anammox bacterium scalindua brodae, obtained using differential coverage binning of sequence data from two enrichment reactors.</title>
        <authorList>
            <person name="Speth D.R."/>
            <person name="Russ L."/>
            <person name="Kartal B."/>
            <person name="Op den Camp H.J."/>
            <person name="Dutilh B.E."/>
            <person name="Jetten M.S."/>
        </authorList>
    </citation>
    <scope>NUCLEOTIDE SEQUENCE [LARGE SCALE GENOMIC DNA]</scope>
    <source>
        <strain evidence="1">RU1</strain>
    </source>
</reference>
<accession>A0A0B0ER55</accession>
<dbReference type="Proteomes" id="UP000030652">
    <property type="component" value="Unassembled WGS sequence"/>
</dbReference>
<evidence type="ECO:0000313" key="2">
    <source>
        <dbReference type="Proteomes" id="UP000030652"/>
    </source>
</evidence>
<name>A0A0B0ER55_9BACT</name>
<gene>
    <name evidence="1" type="ORF">SCABRO_00673</name>
</gene>
<evidence type="ECO:0000313" key="1">
    <source>
        <dbReference type="EMBL" id="KHE93628.1"/>
    </source>
</evidence>
<dbReference type="AlphaFoldDB" id="A0A0B0ER55"/>
<protein>
    <submittedName>
        <fullName evidence="1">Uncharacterized protein</fullName>
    </submittedName>
</protein>
<dbReference type="EMBL" id="JRYO01000046">
    <property type="protein sequence ID" value="KHE93628.1"/>
    <property type="molecule type" value="Genomic_DNA"/>
</dbReference>